<dbReference type="EMBL" id="MT144998">
    <property type="protein sequence ID" value="QJI02394.1"/>
    <property type="molecule type" value="Genomic_DNA"/>
</dbReference>
<dbReference type="AlphaFoldDB" id="A0A6H2A0D7"/>
<sequence>MKYVLNKPSSEIIEPEAIPQDWYLCKLVKEPVQMKNKKLQDGGVNADGAGFNLIFNLRVEDEDPEINGRGFRFIASLPNKSDEGKTTNNGMSMIDFKEKSLVKIYAAFIGEEDSDKVDVESVEFTPGMKAYFFVERAPSQDGTRYVNFTSLNAGARAKPPEKVEGIAIDESALADMFPMSSEPEQPAEGESKGKSKGKK</sequence>
<evidence type="ECO:0000313" key="3">
    <source>
        <dbReference type="EMBL" id="QJI02394.1"/>
    </source>
</evidence>
<feature type="region of interest" description="Disordered" evidence="1">
    <location>
        <begin position="175"/>
        <end position="199"/>
    </location>
</feature>
<proteinExistence type="predicted"/>
<evidence type="ECO:0000313" key="2">
    <source>
        <dbReference type="EMBL" id="QJA53027.1"/>
    </source>
</evidence>
<gene>
    <name evidence="2" type="ORF">TM448A03150_0012</name>
    <name evidence="3" type="ORF">TM448B03213_0003</name>
</gene>
<name>A0A6H2A0D7_9ZZZZ</name>
<dbReference type="EMBL" id="MT144387">
    <property type="protein sequence ID" value="QJA53027.1"/>
    <property type="molecule type" value="Genomic_DNA"/>
</dbReference>
<accession>A0A6H2A0D7</accession>
<organism evidence="2">
    <name type="scientific">viral metagenome</name>
    <dbReference type="NCBI Taxonomy" id="1070528"/>
    <lineage>
        <taxon>unclassified sequences</taxon>
        <taxon>metagenomes</taxon>
        <taxon>organismal metagenomes</taxon>
    </lineage>
</organism>
<protein>
    <submittedName>
        <fullName evidence="2">Uncharacterized protein</fullName>
    </submittedName>
</protein>
<evidence type="ECO:0000256" key="1">
    <source>
        <dbReference type="SAM" id="MobiDB-lite"/>
    </source>
</evidence>
<reference evidence="2" key="1">
    <citation type="submission" date="2020-03" db="EMBL/GenBank/DDBJ databases">
        <title>The deep terrestrial virosphere.</title>
        <authorList>
            <person name="Holmfeldt K."/>
            <person name="Nilsson E."/>
            <person name="Simone D."/>
            <person name="Lopez-Fernandez M."/>
            <person name="Wu X."/>
            <person name="de Brujin I."/>
            <person name="Lundin D."/>
            <person name="Andersson A."/>
            <person name="Bertilsson S."/>
            <person name="Dopson M."/>
        </authorList>
    </citation>
    <scope>NUCLEOTIDE SEQUENCE</scope>
    <source>
        <strain evidence="2">TM448A03150</strain>
        <strain evidence="3">TM448B03213</strain>
    </source>
</reference>